<dbReference type="PRINTS" id="PR00417">
    <property type="entry name" value="PRTPISMRASEI"/>
</dbReference>
<feature type="region of interest" description="Disordered" evidence="13">
    <location>
        <begin position="836"/>
        <end position="857"/>
    </location>
</feature>
<sequence length="1073" mass="115317">MHVLCVAEKPSISKSITQILSGGQFTTRPSPANFIKNYDFNYPQTNSTFTVTAVAGHMLVHDFGPAYSKWTSCDPFTLFDAPILVETAKDKLPIKRNLVSEARKAQMLMIWTDCDREGEHIGAEVVKICREGRRNITVKRARFSAIIAQQIHHAAQHPVELDMNQSNAVEARIQLDLRIGASLTRLQSLKLQQRFPQQLTSVISYGPCQFPTLGFVVARYNRVKAFRPEPFWYIYLAMAARGSDDEEIPFTWRRGHLFDHDIAATIYREVMNADRALITRVTQKETKKWKPYPLTTVELQKAGSRILKISPKRILDIAESLYQQGFLSYPRTETDQYDPAFDFGSLIEKQKNDGAWGAFADSLQNGGFQAPRRGKKNDKAHPPIHPTAYAGNLANDDKRVYEYITRRFLASCSKDALGSETTIEVTFGREEFYTTGLIVLERNYLEVFPYDKWASKELPDVQQGQTFVPSACELRQGQTSRPTLLTEADLVSEMDKNGIGTDATIAQHIQTIIDRKYVMEHKPGATKYLVPSTLGIALVDGYNAIEYDKSLSKPDLRRDTERDMVKICDGVKTQGQVLAENIERYKEVYAKAKRDFMRIINSVNDRLQGNQISYDLDFGDDDGDEGGNGGDGGGAGGGGAGGGGGGRGSRGGRGGRGSRSAPTSRRGRGGNTGGAAARRRDDDDDRPAPPAPAPARRRPPNSTNTHNRNLSAGVNCNCGVPASDRQTGDGRRHWSCGKSDTCQFFQFIDGPSRQGTAQGRPGPSVRGVGGGVAKQCDCNKPAILLVTKQGENAGRKFWKCSGPTDAKCKYWEWAIDAEIEGVPVLNEGVGGGASARTGSFGNDGGSGASGSRPSGVGGTTGECYKCGQEGHWASSCRDTGSGGGSGAAPRSRSFGTGAGASSGSSGVCYKCGEEGHYANADIHHALDCPQAGGGGASGSGGGRGGGGGGGSSMACYKCGEDGHYAKDCPGVGGDGSGSGGLRPPRATSDIVCYKCKQSGHYSNACTNTSSGAKRSSSSASNPRVAKRGRGRGRGRSTSSTRGRGRKKAGSRTPAAQDEEEDYFSDGDIEFAAF</sequence>
<feature type="domain" description="CCHC-type" evidence="14">
    <location>
        <begin position="992"/>
        <end position="1007"/>
    </location>
</feature>
<dbReference type="GO" id="GO:0003917">
    <property type="term" value="F:DNA topoisomerase type I (single strand cut, ATP-independent) activity"/>
    <property type="evidence" value="ECO:0007669"/>
    <property type="project" value="UniProtKB-EC"/>
</dbReference>
<evidence type="ECO:0000256" key="12">
    <source>
        <dbReference type="RuleBase" id="RU362092"/>
    </source>
</evidence>
<feature type="region of interest" description="Disordered" evidence="13">
    <location>
        <begin position="1006"/>
        <end position="1066"/>
    </location>
</feature>
<name>A0A4S4MVQ7_9APHY</name>
<dbReference type="Pfam" id="PF06839">
    <property type="entry name" value="Zn_ribbon_GRF"/>
    <property type="match status" value="1"/>
</dbReference>
<dbReference type="Gene3D" id="4.10.60.10">
    <property type="entry name" value="Zinc finger, CCHC-type"/>
    <property type="match status" value="3"/>
</dbReference>
<dbReference type="FunFam" id="1.10.290.10:FF:000001">
    <property type="entry name" value="DNA topoisomerase"/>
    <property type="match status" value="1"/>
</dbReference>
<dbReference type="PROSITE" id="PS50158">
    <property type="entry name" value="ZF_CCHC"/>
    <property type="match status" value="3"/>
</dbReference>
<dbReference type="GO" id="GO:0006310">
    <property type="term" value="P:DNA recombination"/>
    <property type="evidence" value="ECO:0007669"/>
    <property type="project" value="TreeGrafter"/>
</dbReference>
<feature type="region of interest" description="Disordered" evidence="13">
    <location>
        <begin position="614"/>
        <end position="734"/>
    </location>
</feature>
<dbReference type="InterPro" id="IPR023406">
    <property type="entry name" value="Topo_IA_AS"/>
</dbReference>
<dbReference type="PROSITE" id="PS52039">
    <property type="entry name" value="TOPO_IA_2"/>
    <property type="match status" value="1"/>
</dbReference>
<feature type="compositionally biased region" description="Basic residues" evidence="13">
    <location>
        <begin position="1024"/>
        <end position="1034"/>
    </location>
</feature>
<gene>
    <name evidence="18" type="ORF">EUX98_g3766</name>
</gene>
<dbReference type="InterPro" id="IPR003601">
    <property type="entry name" value="Topo_IA_2"/>
</dbReference>
<protein>
    <recommendedName>
        <fullName evidence="3 12">DNA topoisomerase</fullName>
        <ecNumber evidence="3 12">5.6.2.1</ecNumber>
    </recommendedName>
</protein>
<feature type="domain" description="CCHC-type" evidence="14">
    <location>
        <begin position="955"/>
        <end position="969"/>
    </location>
</feature>
<dbReference type="SUPFAM" id="SSF56712">
    <property type="entry name" value="Prokaryotic type I DNA topoisomerase"/>
    <property type="match status" value="1"/>
</dbReference>
<dbReference type="GO" id="GO:0006281">
    <property type="term" value="P:DNA repair"/>
    <property type="evidence" value="ECO:0007669"/>
    <property type="project" value="TreeGrafter"/>
</dbReference>
<evidence type="ECO:0000256" key="8">
    <source>
        <dbReference type="ARBA" id="ARBA00023029"/>
    </source>
</evidence>
<evidence type="ECO:0000256" key="11">
    <source>
        <dbReference type="PROSITE-ProRule" id="PRU00047"/>
    </source>
</evidence>
<evidence type="ECO:0000256" key="4">
    <source>
        <dbReference type="ARBA" id="ARBA00022664"/>
    </source>
</evidence>
<dbReference type="AlphaFoldDB" id="A0A4S4MVQ7"/>
<dbReference type="SMART" id="SM00493">
    <property type="entry name" value="TOPRIM"/>
    <property type="match status" value="1"/>
</dbReference>
<reference evidence="18 19" key="1">
    <citation type="submission" date="2019-02" db="EMBL/GenBank/DDBJ databases">
        <title>Genome sequencing of the rare red list fungi Antrodiella citrinella (Flaviporus citrinellus).</title>
        <authorList>
            <person name="Buettner E."/>
            <person name="Kellner H."/>
        </authorList>
    </citation>
    <scope>NUCLEOTIDE SEQUENCE [LARGE SCALE GENOMIC DNA]</scope>
    <source>
        <strain evidence="18 19">DSM 108506</strain>
    </source>
</reference>
<comment type="catalytic activity">
    <reaction evidence="1 12">
        <text>ATP-independent breakage of single-stranded DNA, followed by passage and rejoining.</text>
        <dbReference type="EC" id="5.6.2.1"/>
    </reaction>
</comment>
<evidence type="ECO:0000259" key="17">
    <source>
        <dbReference type="PROSITE" id="PS52039"/>
    </source>
</evidence>
<feature type="compositionally biased region" description="Low complexity" evidence="13">
    <location>
        <begin position="887"/>
        <end position="903"/>
    </location>
</feature>
<keyword evidence="19" id="KW-1185">Reference proteome</keyword>
<dbReference type="InterPro" id="IPR013825">
    <property type="entry name" value="Topo_IA_cen_sub2"/>
</dbReference>
<dbReference type="CDD" id="cd00186">
    <property type="entry name" value="TOP1Ac"/>
    <property type="match status" value="1"/>
</dbReference>
<evidence type="ECO:0000256" key="5">
    <source>
        <dbReference type="ARBA" id="ARBA00022723"/>
    </source>
</evidence>
<dbReference type="SMART" id="SM00436">
    <property type="entry name" value="TOP1Bc"/>
    <property type="match status" value="1"/>
</dbReference>
<dbReference type="InterPro" id="IPR013824">
    <property type="entry name" value="Topo_IA_cen_sub1"/>
</dbReference>
<feature type="compositionally biased region" description="Gly residues" evidence="13">
    <location>
        <begin position="626"/>
        <end position="657"/>
    </location>
</feature>
<feature type="domain" description="CCHC-type" evidence="14">
    <location>
        <begin position="863"/>
        <end position="878"/>
    </location>
</feature>
<feature type="domain" description="Toprim" evidence="15">
    <location>
        <begin position="2"/>
        <end position="144"/>
    </location>
</feature>
<dbReference type="Pfam" id="PF01131">
    <property type="entry name" value="Topoisom_bac"/>
    <property type="match status" value="1"/>
</dbReference>
<feature type="domain" description="Topo IA-type catalytic" evidence="17">
    <location>
        <begin position="162"/>
        <end position="589"/>
    </location>
</feature>
<dbReference type="GO" id="GO:0003677">
    <property type="term" value="F:DNA binding"/>
    <property type="evidence" value="ECO:0007669"/>
    <property type="project" value="UniProtKB-KW"/>
</dbReference>
<feature type="compositionally biased region" description="Acidic residues" evidence="13">
    <location>
        <begin position="1056"/>
        <end position="1066"/>
    </location>
</feature>
<evidence type="ECO:0000256" key="13">
    <source>
        <dbReference type="SAM" id="MobiDB-lite"/>
    </source>
</evidence>
<evidence type="ECO:0000256" key="7">
    <source>
        <dbReference type="ARBA" id="ARBA00022833"/>
    </source>
</evidence>
<dbReference type="InterPro" id="IPR010666">
    <property type="entry name" value="Znf_GRF"/>
</dbReference>
<evidence type="ECO:0000256" key="1">
    <source>
        <dbReference type="ARBA" id="ARBA00000213"/>
    </source>
</evidence>
<accession>A0A4S4MVQ7</accession>
<keyword evidence="9 12" id="KW-0238">DNA-binding</keyword>
<dbReference type="InterPro" id="IPR023405">
    <property type="entry name" value="Topo_IA_core_domain"/>
</dbReference>
<keyword evidence="8 12" id="KW-0799">Topoisomerase</keyword>
<dbReference type="InterPro" id="IPR000380">
    <property type="entry name" value="Topo_IA"/>
</dbReference>
<evidence type="ECO:0000256" key="10">
    <source>
        <dbReference type="ARBA" id="ARBA00023235"/>
    </source>
</evidence>
<dbReference type="SMART" id="SM00343">
    <property type="entry name" value="ZnF_C2HC"/>
    <property type="match status" value="4"/>
</dbReference>
<evidence type="ECO:0000259" key="16">
    <source>
        <dbReference type="PROSITE" id="PS51999"/>
    </source>
</evidence>
<dbReference type="Gene3D" id="1.10.460.10">
    <property type="entry name" value="Topoisomerase I, domain 2"/>
    <property type="match status" value="1"/>
</dbReference>
<dbReference type="Proteomes" id="UP000308730">
    <property type="component" value="Unassembled WGS sequence"/>
</dbReference>
<dbReference type="PANTHER" id="PTHR11390:SF21">
    <property type="entry name" value="DNA TOPOISOMERASE 3-ALPHA"/>
    <property type="match status" value="1"/>
</dbReference>
<dbReference type="GO" id="GO:0006397">
    <property type="term" value="P:mRNA processing"/>
    <property type="evidence" value="ECO:0007669"/>
    <property type="project" value="UniProtKB-KW"/>
</dbReference>
<dbReference type="Pfam" id="PF00098">
    <property type="entry name" value="zf-CCHC"/>
    <property type="match status" value="4"/>
</dbReference>
<dbReference type="PROSITE" id="PS50880">
    <property type="entry name" value="TOPRIM"/>
    <property type="match status" value="1"/>
</dbReference>
<keyword evidence="6 11" id="KW-0863">Zinc-finger</keyword>
<keyword evidence="4" id="KW-0507">mRNA processing</keyword>
<dbReference type="EC" id="5.6.2.1" evidence="3 12"/>
<dbReference type="InterPro" id="IPR006171">
    <property type="entry name" value="TOPRIM_dom"/>
</dbReference>
<dbReference type="FunFam" id="3.40.50.140:FF:000005">
    <property type="entry name" value="DNA topoisomerase"/>
    <property type="match status" value="1"/>
</dbReference>
<organism evidence="18 19">
    <name type="scientific">Antrodiella citrinella</name>
    <dbReference type="NCBI Taxonomy" id="2447956"/>
    <lineage>
        <taxon>Eukaryota</taxon>
        <taxon>Fungi</taxon>
        <taxon>Dikarya</taxon>
        <taxon>Basidiomycota</taxon>
        <taxon>Agaricomycotina</taxon>
        <taxon>Agaricomycetes</taxon>
        <taxon>Polyporales</taxon>
        <taxon>Steccherinaceae</taxon>
        <taxon>Antrodiella</taxon>
    </lineage>
</organism>
<dbReference type="EMBL" id="SGPM01000082">
    <property type="protein sequence ID" value="THH30422.1"/>
    <property type="molecule type" value="Genomic_DNA"/>
</dbReference>
<dbReference type="PROSITE" id="PS00396">
    <property type="entry name" value="TOPO_IA_1"/>
    <property type="match status" value="1"/>
</dbReference>
<evidence type="ECO:0000256" key="9">
    <source>
        <dbReference type="ARBA" id="ARBA00023125"/>
    </source>
</evidence>
<dbReference type="InterPro" id="IPR034144">
    <property type="entry name" value="TOPRIM_TopoIII"/>
</dbReference>
<dbReference type="GO" id="GO:0008270">
    <property type="term" value="F:zinc ion binding"/>
    <property type="evidence" value="ECO:0007669"/>
    <property type="project" value="UniProtKB-KW"/>
</dbReference>
<dbReference type="SMART" id="SM00437">
    <property type="entry name" value="TOP1Ac"/>
    <property type="match status" value="1"/>
</dbReference>
<comment type="function">
    <text evidence="12">Introduces a single-strand break via transesterification at a target site in duplex DNA. Releases the supercoiling and torsional tension of DNA introduced during the DNA replication and transcription by transiently cleaving and rejoining one strand of the DNA duplex. The scissile phosphodiester is attacked by the catalytic tyrosine of the enzyme, resulting in the formation of a DNA-(5'-phosphotyrosyl)-enzyme intermediate and the expulsion of a 3'-OH DNA strand.</text>
</comment>
<feature type="compositionally biased region" description="Low complexity" evidence="13">
    <location>
        <begin position="1009"/>
        <end position="1020"/>
    </location>
</feature>
<dbReference type="Gene3D" id="2.70.20.10">
    <property type="entry name" value="Topoisomerase I, domain 3"/>
    <property type="match status" value="1"/>
</dbReference>
<feature type="compositionally biased region" description="Polar residues" evidence="13">
    <location>
        <begin position="701"/>
        <end position="714"/>
    </location>
</feature>
<evidence type="ECO:0000313" key="19">
    <source>
        <dbReference type="Proteomes" id="UP000308730"/>
    </source>
</evidence>
<comment type="caution">
    <text evidence="18">The sequence shown here is derived from an EMBL/GenBank/DDBJ whole genome shotgun (WGS) entry which is preliminary data.</text>
</comment>
<dbReference type="PROSITE" id="PS51999">
    <property type="entry name" value="ZF_GRF"/>
    <property type="match status" value="1"/>
</dbReference>
<dbReference type="PANTHER" id="PTHR11390">
    <property type="entry name" value="PROKARYOTIC DNA TOPOISOMERASE"/>
    <property type="match status" value="1"/>
</dbReference>
<evidence type="ECO:0000256" key="2">
    <source>
        <dbReference type="ARBA" id="ARBA00009446"/>
    </source>
</evidence>
<dbReference type="InterPro" id="IPR013826">
    <property type="entry name" value="Topo_IA_cen_sub3"/>
</dbReference>
<dbReference type="InterPro" id="IPR001878">
    <property type="entry name" value="Znf_CCHC"/>
</dbReference>
<evidence type="ECO:0000259" key="14">
    <source>
        <dbReference type="PROSITE" id="PS50158"/>
    </source>
</evidence>
<comment type="similarity">
    <text evidence="2 12">Belongs to the type IA topoisomerase family.</text>
</comment>
<evidence type="ECO:0000256" key="3">
    <source>
        <dbReference type="ARBA" id="ARBA00012891"/>
    </source>
</evidence>
<evidence type="ECO:0000259" key="15">
    <source>
        <dbReference type="PROSITE" id="PS50880"/>
    </source>
</evidence>
<dbReference type="CDD" id="cd03362">
    <property type="entry name" value="TOPRIM_TopoIA_TopoIII"/>
    <property type="match status" value="1"/>
</dbReference>
<keyword evidence="10 12" id="KW-0413">Isomerase</keyword>
<dbReference type="SUPFAM" id="SSF57756">
    <property type="entry name" value="Retrovirus zinc finger-like domains"/>
    <property type="match status" value="2"/>
</dbReference>
<feature type="region of interest" description="Disordered" evidence="13">
    <location>
        <begin position="877"/>
        <end position="903"/>
    </location>
</feature>
<keyword evidence="5" id="KW-0479">Metal-binding</keyword>
<dbReference type="Gene3D" id="3.40.50.140">
    <property type="match status" value="1"/>
</dbReference>
<dbReference type="GO" id="GO:0031422">
    <property type="term" value="C:RecQ family helicase-topoisomerase III complex"/>
    <property type="evidence" value="ECO:0007669"/>
    <property type="project" value="TreeGrafter"/>
</dbReference>
<dbReference type="GO" id="GO:0006265">
    <property type="term" value="P:DNA topological change"/>
    <property type="evidence" value="ECO:0007669"/>
    <property type="project" value="InterPro"/>
</dbReference>
<dbReference type="GO" id="GO:0005634">
    <property type="term" value="C:nucleus"/>
    <property type="evidence" value="ECO:0007669"/>
    <property type="project" value="TreeGrafter"/>
</dbReference>
<dbReference type="InterPro" id="IPR013497">
    <property type="entry name" value="Topo_IA_cen"/>
</dbReference>
<evidence type="ECO:0000256" key="6">
    <source>
        <dbReference type="ARBA" id="ARBA00022771"/>
    </source>
</evidence>
<keyword evidence="7" id="KW-0862">Zinc</keyword>
<dbReference type="InterPro" id="IPR003602">
    <property type="entry name" value="Topo_IA_DNA-bd_dom"/>
</dbReference>
<feature type="domain" description="GRF-type" evidence="16">
    <location>
        <begin position="776"/>
        <end position="817"/>
    </location>
</feature>
<dbReference type="InterPro" id="IPR036875">
    <property type="entry name" value="Znf_CCHC_sf"/>
</dbReference>
<evidence type="ECO:0000313" key="18">
    <source>
        <dbReference type="EMBL" id="THH30422.1"/>
    </source>
</evidence>
<dbReference type="OrthoDB" id="430051at2759"/>
<dbReference type="Pfam" id="PF01751">
    <property type="entry name" value="Toprim"/>
    <property type="match status" value="1"/>
</dbReference>
<dbReference type="Gene3D" id="1.10.290.10">
    <property type="entry name" value="Topoisomerase I, domain 4"/>
    <property type="match status" value="1"/>
</dbReference>
<proteinExistence type="inferred from homology"/>